<evidence type="ECO:0000313" key="3">
    <source>
        <dbReference type="EMBL" id="MCV6823205.1"/>
    </source>
</evidence>
<proteinExistence type="predicted"/>
<keyword evidence="4" id="KW-1185">Reference proteome</keyword>
<dbReference type="EMBL" id="JAOYFC010000001">
    <property type="protein sequence ID" value="MCV6823205.1"/>
    <property type="molecule type" value="Genomic_DNA"/>
</dbReference>
<accession>A0AAE3IY13</accession>
<evidence type="ECO:0000256" key="1">
    <source>
        <dbReference type="SAM" id="SignalP"/>
    </source>
</evidence>
<dbReference type="RefSeq" id="WP_263952036.1">
    <property type="nucleotide sequence ID" value="NZ_JAOYFC010000001.1"/>
</dbReference>
<comment type="caution">
    <text evidence="3">The sequence shown here is derived from an EMBL/GenBank/DDBJ whole genome shotgun (WGS) entry which is preliminary data.</text>
</comment>
<dbReference type="Pfam" id="PF11412">
    <property type="entry name" value="DsbD_N"/>
    <property type="match status" value="1"/>
</dbReference>
<dbReference type="AlphaFoldDB" id="A0AAE3IY13"/>
<evidence type="ECO:0000259" key="2">
    <source>
        <dbReference type="Pfam" id="PF11412"/>
    </source>
</evidence>
<keyword evidence="1" id="KW-0732">Signal</keyword>
<dbReference type="Proteomes" id="UP001208041">
    <property type="component" value="Unassembled WGS sequence"/>
</dbReference>
<gene>
    <name evidence="3" type="ORF">OH136_01445</name>
</gene>
<feature type="domain" description="Thiol:disulfide interchange protein DsbD N-terminal" evidence="2">
    <location>
        <begin position="52"/>
        <end position="153"/>
    </location>
</feature>
<protein>
    <submittedName>
        <fullName evidence="3">Protein-disulfide reductase DsbD family protein</fullName>
    </submittedName>
</protein>
<sequence length="280" mass="30136">MKHPRNRTNSALRTLKNTCLALLISAPAIAGGFDADKVIKVSTLSGWKNTDGTYVTALKVDLAPGWVTYWRIPGDSGIPMEYDWTASKNVGGASIVWPRPEIDEKYGLTSFVYRDRVVLPIIVVPTNKGQAAELAGTIELGVCKDICVPVQFDISQPLKPENTRKSAEINAALKDLPKSARQAGLSATKCGISPTENGISINTTTKMNQDIGKVHAVIEHADQSFWVGPTSTAQKGQTVHAVAEIESETGSPVSIQRQDVRITLLGTREVIDIQGCVGES</sequence>
<evidence type="ECO:0000313" key="4">
    <source>
        <dbReference type="Proteomes" id="UP001208041"/>
    </source>
</evidence>
<feature type="chain" id="PRO_5042107368" evidence="1">
    <location>
        <begin position="31"/>
        <end position="280"/>
    </location>
</feature>
<dbReference type="InterPro" id="IPR028250">
    <property type="entry name" value="DsbDN"/>
</dbReference>
<organism evidence="3 4">
    <name type="scientific">Halocynthiibacter halioticoli</name>
    <dbReference type="NCBI Taxonomy" id="2986804"/>
    <lineage>
        <taxon>Bacteria</taxon>
        <taxon>Pseudomonadati</taxon>
        <taxon>Pseudomonadota</taxon>
        <taxon>Alphaproteobacteria</taxon>
        <taxon>Rhodobacterales</taxon>
        <taxon>Paracoccaceae</taxon>
        <taxon>Halocynthiibacter</taxon>
    </lineage>
</organism>
<feature type="signal peptide" evidence="1">
    <location>
        <begin position="1"/>
        <end position="30"/>
    </location>
</feature>
<name>A0AAE3IY13_9RHOB</name>
<reference evidence="3" key="1">
    <citation type="submission" date="2022-10" db="EMBL/GenBank/DDBJ databases">
        <authorList>
            <person name="Yue Y."/>
        </authorList>
    </citation>
    <scope>NUCLEOTIDE SEQUENCE</scope>
    <source>
        <strain evidence="3">Z654</strain>
    </source>
</reference>